<evidence type="ECO:0000256" key="1">
    <source>
        <dbReference type="ARBA" id="ARBA00008635"/>
    </source>
</evidence>
<dbReference type="SUPFAM" id="SSF109854">
    <property type="entry name" value="DinB/YfiT-like putative metalloenzymes"/>
    <property type="match status" value="1"/>
</dbReference>
<dbReference type="Proteomes" id="UP001235840">
    <property type="component" value="Unassembled WGS sequence"/>
</dbReference>
<proteinExistence type="inferred from homology"/>
<dbReference type="InterPro" id="IPR007837">
    <property type="entry name" value="DinB"/>
</dbReference>
<evidence type="ECO:0000313" key="4">
    <source>
        <dbReference type="EMBL" id="MDQ0166659.1"/>
    </source>
</evidence>
<sequence length="152" mass="17854">MLFPYRNDVRKVLLPYLEKLDKDLWYRTSSNYPNSVAWVVLHIAQSEDHWVNKIGNKSELLLPDLVGAEREEPANLIHQYIKIREYTDRVLQSLSEEELDMEVEVPIFADGWVPPSAPTWRWLFHHVYTHEAYHVGQIGVIARINGFRGPLF</sequence>
<dbReference type="InterPro" id="IPR034660">
    <property type="entry name" value="DinB/YfiT-like"/>
</dbReference>
<dbReference type="InterPro" id="IPR024775">
    <property type="entry name" value="DinB-like"/>
</dbReference>
<keyword evidence="2" id="KW-0479">Metal-binding</keyword>
<dbReference type="Gene3D" id="1.20.120.450">
    <property type="entry name" value="dinb family like domain"/>
    <property type="match status" value="1"/>
</dbReference>
<name>A0ABT9W077_9BACI</name>
<evidence type="ECO:0000313" key="5">
    <source>
        <dbReference type="Proteomes" id="UP001235840"/>
    </source>
</evidence>
<dbReference type="EMBL" id="JAUSTY010000010">
    <property type="protein sequence ID" value="MDQ0166659.1"/>
    <property type="molecule type" value="Genomic_DNA"/>
</dbReference>
<feature type="domain" description="DinB-like" evidence="3">
    <location>
        <begin position="9"/>
        <end position="138"/>
    </location>
</feature>
<dbReference type="Pfam" id="PF12867">
    <property type="entry name" value="DinB_2"/>
    <property type="match status" value="1"/>
</dbReference>
<comment type="caution">
    <text evidence="4">The sequence shown here is derived from an EMBL/GenBank/DDBJ whole genome shotgun (WGS) entry which is preliminary data.</text>
</comment>
<dbReference type="PANTHER" id="PTHR37302">
    <property type="entry name" value="SLR1116 PROTEIN"/>
    <property type="match status" value="1"/>
</dbReference>
<protein>
    <submittedName>
        <fullName evidence="4">Damage-inducible protein DinB</fullName>
    </submittedName>
</protein>
<evidence type="ECO:0000256" key="2">
    <source>
        <dbReference type="ARBA" id="ARBA00022723"/>
    </source>
</evidence>
<dbReference type="RefSeq" id="WP_307395044.1">
    <property type="nucleotide sequence ID" value="NZ_BAAADK010000047.1"/>
</dbReference>
<keyword evidence="5" id="KW-1185">Reference proteome</keyword>
<evidence type="ECO:0000259" key="3">
    <source>
        <dbReference type="Pfam" id="PF12867"/>
    </source>
</evidence>
<organism evidence="4 5">
    <name type="scientific">Caldalkalibacillus horti</name>
    <dbReference type="NCBI Taxonomy" id="77523"/>
    <lineage>
        <taxon>Bacteria</taxon>
        <taxon>Bacillati</taxon>
        <taxon>Bacillota</taxon>
        <taxon>Bacilli</taxon>
        <taxon>Bacillales</taxon>
        <taxon>Bacillaceae</taxon>
        <taxon>Caldalkalibacillus</taxon>
    </lineage>
</organism>
<accession>A0ABT9W077</accession>
<comment type="similarity">
    <text evidence="1">Belongs to the DinB family.</text>
</comment>
<gene>
    <name evidence="4" type="ORF">J2S11_002575</name>
</gene>
<reference evidence="4 5" key="1">
    <citation type="submission" date="2023-07" db="EMBL/GenBank/DDBJ databases">
        <title>Genomic Encyclopedia of Type Strains, Phase IV (KMG-IV): sequencing the most valuable type-strain genomes for metagenomic binning, comparative biology and taxonomic classification.</title>
        <authorList>
            <person name="Goeker M."/>
        </authorList>
    </citation>
    <scope>NUCLEOTIDE SEQUENCE [LARGE SCALE GENOMIC DNA]</scope>
    <source>
        <strain evidence="4 5">DSM 12751</strain>
    </source>
</reference>
<dbReference type="PANTHER" id="PTHR37302:SF3">
    <property type="entry name" value="DAMAGE-INDUCIBLE PROTEIN DINB"/>
    <property type="match status" value="1"/>
</dbReference>